<dbReference type="Gene3D" id="3.30.830.10">
    <property type="entry name" value="Metalloenzyme, LuxS/M16 peptidase-like"/>
    <property type="match status" value="2"/>
</dbReference>
<dbReference type="AlphaFoldDB" id="A0A8A7KK11"/>
<dbReference type="PANTHER" id="PTHR11851">
    <property type="entry name" value="METALLOPROTEASE"/>
    <property type="match status" value="1"/>
</dbReference>
<dbReference type="EMBL" id="CP046640">
    <property type="protein sequence ID" value="QTL99959.1"/>
    <property type="molecule type" value="Genomic_DNA"/>
</dbReference>
<evidence type="ECO:0000259" key="2">
    <source>
        <dbReference type="Pfam" id="PF00675"/>
    </source>
</evidence>
<name>A0A8A7KK11_9FIRM</name>
<evidence type="ECO:0000256" key="1">
    <source>
        <dbReference type="ARBA" id="ARBA00007261"/>
    </source>
</evidence>
<keyword evidence="5" id="KW-1185">Reference proteome</keyword>
<evidence type="ECO:0000313" key="4">
    <source>
        <dbReference type="EMBL" id="QTL99959.1"/>
    </source>
</evidence>
<evidence type="ECO:0000259" key="3">
    <source>
        <dbReference type="Pfam" id="PF05193"/>
    </source>
</evidence>
<protein>
    <submittedName>
        <fullName evidence="4">Insulinase family protein</fullName>
    </submittedName>
</protein>
<dbReference type="SUPFAM" id="SSF63411">
    <property type="entry name" value="LuxS/MPP-like metallohydrolase"/>
    <property type="match status" value="2"/>
</dbReference>
<dbReference type="PANTHER" id="PTHR11851:SF49">
    <property type="entry name" value="MITOCHONDRIAL-PROCESSING PEPTIDASE SUBUNIT ALPHA"/>
    <property type="match status" value="1"/>
</dbReference>
<dbReference type="Proteomes" id="UP000665020">
    <property type="component" value="Chromosome"/>
</dbReference>
<gene>
    <name evidence="4" type="ORF">GM661_08615</name>
</gene>
<feature type="domain" description="Peptidase M16 N-terminal" evidence="2">
    <location>
        <begin position="51"/>
        <end position="191"/>
    </location>
</feature>
<dbReference type="KEGG" id="ifn:GM661_08615"/>
<evidence type="ECO:0000313" key="5">
    <source>
        <dbReference type="Proteomes" id="UP000665020"/>
    </source>
</evidence>
<dbReference type="InterPro" id="IPR011765">
    <property type="entry name" value="Pept_M16_N"/>
</dbReference>
<dbReference type="InterPro" id="IPR007863">
    <property type="entry name" value="Peptidase_M16_C"/>
</dbReference>
<feature type="domain" description="Peptidase M16 C-terminal" evidence="3">
    <location>
        <begin position="200"/>
        <end position="376"/>
    </location>
</feature>
<organism evidence="4 5">
    <name type="scientific">Iocasia fonsfrigidae</name>
    <dbReference type="NCBI Taxonomy" id="2682810"/>
    <lineage>
        <taxon>Bacteria</taxon>
        <taxon>Bacillati</taxon>
        <taxon>Bacillota</taxon>
        <taxon>Clostridia</taxon>
        <taxon>Halanaerobiales</taxon>
        <taxon>Halanaerobiaceae</taxon>
        <taxon>Iocasia</taxon>
    </lineage>
</organism>
<dbReference type="InterPro" id="IPR050361">
    <property type="entry name" value="MPP/UQCRC_Complex"/>
</dbReference>
<dbReference type="InterPro" id="IPR011249">
    <property type="entry name" value="Metalloenz_LuxS/M16"/>
</dbReference>
<reference evidence="4" key="1">
    <citation type="submission" date="2019-12" db="EMBL/GenBank/DDBJ databases">
        <authorList>
            <person name="zhang j."/>
            <person name="sun C.M."/>
        </authorList>
    </citation>
    <scope>NUCLEOTIDE SEQUENCE</scope>
    <source>
        <strain evidence="4">NS-1</strain>
    </source>
</reference>
<proteinExistence type="inferred from homology"/>
<sequence>MINVFIVTVLLLITIRGLSLAAEINGEIADLEFDYTYSKLDNGLEIYVFEDHTVPLVNFSLWYKVGAFHEKEGITGISHLLEHIMFLGTNTLEKDQIHKLVKTAGGSNNAGTNYEYTVYYEEDLPSSKLELAMAIEADRMRNLKIDKAEFLREKEVVKQERRMRVENDFFQSSMEEIMAIAFKKSPLHHQIVGWMEDIDNITVEQLRDYYKMYYAPNNAIMAVSGDVDPQEVLLMAEKYYGNYQAKEIDKPKLITEEQQEERVIKLSRPTRVPYIVMLYKIPEGNHQDMVAINVLLDILVNNSTSRVTKELEQRKQLILAAGARASSYSIPGFAQVILVPTSTDEIESVQKAFEDELEKLINNGVSEEEIEIVKRKVLKTNVFASRDMTDLTNLLISDVIKFNNPEQYNKEIKLLNQLSSKDIVQVAEKYFVKNKRTVGYIIPDNQ</sequence>
<accession>A0A8A7KK11</accession>
<dbReference type="GO" id="GO:0046872">
    <property type="term" value="F:metal ion binding"/>
    <property type="evidence" value="ECO:0007669"/>
    <property type="project" value="InterPro"/>
</dbReference>
<dbReference type="Pfam" id="PF05193">
    <property type="entry name" value="Peptidase_M16_C"/>
    <property type="match status" value="1"/>
</dbReference>
<comment type="similarity">
    <text evidence="1">Belongs to the peptidase M16 family.</text>
</comment>
<dbReference type="Pfam" id="PF00675">
    <property type="entry name" value="Peptidase_M16"/>
    <property type="match status" value="1"/>
</dbReference>